<dbReference type="InterPro" id="IPR027417">
    <property type="entry name" value="P-loop_NTPase"/>
</dbReference>
<evidence type="ECO:0000256" key="1">
    <source>
        <dbReference type="ARBA" id="ARBA00001944"/>
    </source>
</evidence>
<feature type="compositionally biased region" description="Basic residues" evidence="16">
    <location>
        <begin position="415"/>
        <end position="425"/>
    </location>
</feature>
<dbReference type="STRING" id="451379.A0A0N5AD13"/>
<dbReference type="GO" id="GO:0005525">
    <property type="term" value="F:GTP binding"/>
    <property type="evidence" value="ECO:0007669"/>
    <property type="project" value="UniProtKB-KW"/>
</dbReference>
<dbReference type="FunFam" id="2.40.30.10:FF:000013">
    <property type="entry name" value="eukaryotic translation initiation factor 5B"/>
    <property type="match status" value="1"/>
</dbReference>
<dbReference type="FunFam" id="3.40.50.300:FF:000112">
    <property type="entry name" value="Eukaryotic translation initiation factor 5B"/>
    <property type="match status" value="1"/>
</dbReference>
<accession>A0A0N5AD13</accession>
<dbReference type="PROSITE" id="PS51722">
    <property type="entry name" value="G_TR_2"/>
    <property type="match status" value="1"/>
</dbReference>
<dbReference type="SUPFAM" id="SSF52540">
    <property type="entry name" value="P-loop containing nucleoside triphosphate hydrolases"/>
    <property type="match status" value="1"/>
</dbReference>
<dbReference type="Proteomes" id="UP000046393">
    <property type="component" value="Unplaced"/>
</dbReference>
<evidence type="ECO:0000313" key="19">
    <source>
        <dbReference type="WBParaSite" id="SMUV_0000204401-mRNA-1"/>
    </source>
</evidence>
<keyword evidence="10" id="KW-0378">Hydrolase</keyword>
<evidence type="ECO:0000256" key="3">
    <source>
        <dbReference type="ARBA" id="ARBA00007733"/>
    </source>
</evidence>
<evidence type="ECO:0000256" key="16">
    <source>
        <dbReference type="SAM" id="MobiDB-lite"/>
    </source>
</evidence>
<evidence type="ECO:0000256" key="14">
    <source>
        <dbReference type="ARBA" id="ARBA00053410"/>
    </source>
</evidence>
<dbReference type="PANTHER" id="PTHR43381:SF4">
    <property type="entry name" value="EUKARYOTIC TRANSLATION INITIATION FACTOR 5B"/>
    <property type="match status" value="1"/>
</dbReference>
<evidence type="ECO:0000256" key="8">
    <source>
        <dbReference type="ARBA" id="ARBA00022723"/>
    </source>
</evidence>
<dbReference type="GO" id="GO:0005739">
    <property type="term" value="C:mitochondrion"/>
    <property type="evidence" value="ECO:0007669"/>
    <property type="project" value="TreeGrafter"/>
</dbReference>
<evidence type="ECO:0000259" key="17">
    <source>
        <dbReference type="PROSITE" id="PS51722"/>
    </source>
</evidence>
<protein>
    <recommendedName>
        <fullName evidence="5">Eukaryotic translation initiation factor 5B</fullName>
        <ecNumber evidence="4">3.6.5.3</ecNumber>
    </recommendedName>
    <alternativeName>
        <fullName evidence="13">Translation initiation factor IF-2</fullName>
    </alternativeName>
</protein>
<dbReference type="SUPFAM" id="SSF50447">
    <property type="entry name" value="Translation proteins"/>
    <property type="match status" value="1"/>
</dbReference>
<feature type="compositionally biased region" description="Basic and acidic residues" evidence="16">
    <location>
        <begin position="288"/>
        <end position="301"/>
    </location>
</feature>
<feature type="compositionally biased region" description="Basic and acidic residues" evidence="16">
    <location>
        <begin position="100"/>
        <end position="121"/>
    </location>
</feature>
<comment type="function">
    <text evidence="14">Plays a role in translation initiation. Ribosome-dependent GTPase that promotes the joining of the 60S ribosomal subunit to the pre-initiation complex to form the 80S initiation complex with the initiator methionine-tRNA in the P-site base paired to the start codon. Together with eIF1A (EIF1AX), actively orients the initiator methionine-tRNA in a conformation that allows 60S ribosomal subunit joining to form the 80S initiation complex. Is released after formation of the 80S initiation complex. Its GTPase activity is not essential for ribosomal subunits joining, but GTP hydrolysis is needed for eIF1A (EIF1AX) ejection quickly followed by EIF5B release to form elongation-competent ribosomes. In contrast to its procaryotic homolog, does not promote recruitment of Met-rRNA to the small ribosomal subunit.</text>
</comment>
<dbReference type="WBParaSite" id="SMUV_0000204401-mRNA-1">
    <property type="protein sequence ID" value="SMUV_0000204401-mRNA-1"/>
    <property type="gene ID" value="SMUV_0000204401"/>
</dbReference>
<feature type="compositionally biased region" description="Acidic residues" evidence="16">
    <location>
        <begin position="471"/>
        <end position="488"/>
    </location>
</feature>
<comment type="cofactor">
    <cofactor evidence="1">
        <name>a monovalent cation</name>
        <dbReference type="ChEBI" id="CHEBI:60242"/>
    </cofactor>
</comment>
<evidence type="ECO:0000256" key="15">
    <source>
        <dbReference type="ARBA" id="ARBA00061781"/>
    </source>
</evidence>
<evidence type="ECO:0000256" key="5">
    <source>
        <dbReference type="ARBA" id="ARBA00013824"/>
    </source>
</evidence>
<keyword evidence="18" id="KW-1185">Reference proteome</keyword>
<dbReference type="Gene3D" id="3.40.50.300">
    <property type="entry name" value="P-loop containing nucleotide triphosphate hydrolases"/>
    <property type="match status" value="1"/>
</dbReference>
<comment type="subunit">
    <text evidence="15">Interacts through its C-terminal domain (CTD) with the CTD of eIF1A (EIF1AX) or with the CTD of EIF5 (mutually exclusive) through a common binding site. Interacts with eIF1A (EIF1AX) from the location of the start codon by the 43S complex until the formation of the 80S complex. Interacts with ANXA5 in a calcium and phospholipid-dependent manner.</text>
</comment>
<dbReference type="Pfam" id="PF11987">
    <property type="entry name" value="IF-2"/>
    <property type="match status" value="1"/>
</dbReference>
<dbReference type="CDD" id="cd03703">
    <property type="entry name" value="aeIF5B_II"/>
    <property type="match status" value="1"/>
</dbReference>
<proteinExistence type="inferred from homology"/>
<dbReference type="InterPro" id="IPR015760">
    <property type="entry name" value="TIF_IF2"/>
</dbReference>
<keyword evidence="8" id="KW-0479">Metal-binding</keyword>
<dbReference type="Gene3D" id="3.40.50.10050">
    <property type="entry name" value="Translation initiation factor IF- 2, domain 3"/>
    <property type="match status" value="1"/>
</dbReference>
<dbReference type="Gene3D" id="2.40.30.10">
    <property type="entry name" value="Translation factors"/>
    <property type="match status" value="2"/>
</dbReference>
<evidence type="ECO:0000256" key="12">
    <source>
        <dbReference type="ARBA" id="ARBA00023134"/>
    </source>
</evidence>
<feature type="region of interest" description="Disordered" evidence="16">
    <location>
        <begin position="1"/>
        <end position="488"/>
    </location>
</feature>
<dbReference type="CDD" id="cd01887">
    <property type="entry name" value="IF2_eIF5B"/>
    <property type="match status" value="1"/>
</dbReference>
<dbReference type="Pfam" id="PF14578">
    <property type="entry name" value="GTP_EFTU_D4"/>
    <property type="match status" value="1"/>
</dbReference>
<organism evidence="18 19">
    <name type="scientific">Syphacia muris</name>
    <dbReference type="NCBI Taxonomy" id="451379"/>
    <lineage>
        <taxon>Eukaryota</taxon>
        <taxon>Metazoa</taxon>
        <taxon>Ecdysozoa</taxon>
        <taxon>Nematoda</taxon>
        <taxon>Chromadorea</taxon>
        <taxon>Rhabditida</taxon>
        <taxon>Spirurina</taxon>
        <taxon>Oxyuridomorpha</taxon>
        <taxon>Oxyuroidea</taxon>
        <taxon>Oxyuridae</taxon>
        <taxon>Syphacia</taxon>
    </lineage>
</organism>
<dbReference type="SUPFAM" id="SSF52156">
    <property type="entry name" value="Initiation factor IF2/eIF5b, domain 3"/>
    <property type="match status" value="1"/>
</dbReference>
<keyword evidence="9" id="KW-0547">Nucleotide-binding</keyword>
<dbReference type="FunFam" id="2.40.30.10:FF:000026">
    <property type="entry name" value="Eukaryotic translation initiation factor 5B"/>
    <property type="match status" value="1"/>
</dbReference>
<dbReference type="GO" id="GO:0003924">
    <property type="term" value="F:GTPase activity"/>
    <property type="evidence" value="ECO:0007669"/>
    <property type="project" value="InterPro"/>
</dbReference>
<feature type="compositionally biased region" description="Polar residues" evidence="16">
    <location>
        <begin position="165"/>
        <end position="183"/>
    </location>
</feature>
<feature type="compositionally biased region" description="Basic and acidic residues" evidence="16">
    <location>
        <begin position="220"/>
        <end position="249"/>
    </location>
</feature>
<feature type="compositionally biased region" description="Basic residues" evidence="16">
    <location>
        <begin position="1"/>
        <end position="10"/>
    </location>
</feature>
<dbReference type="InterPro" id="IPR029459">
    <property type="entry name" value="EFTU-type"/>
</dbReference>
<evidence type="ECO:0000256" key="13">
    <source>
        <dbReference type="ARBA" id="ARBA00032478"/>
    </source>
</evidence>
<reference evidence="19" key="1">
    <citation type="submission" date="2017-02" db="UniProtKB">
        <authorList>
            <consortium name="WormBaseParasite"/>
        </authorList>
    </citation>
    <scope>IDENTIFICATION</scope>
</reference>
<feature type="compositionally biased region" description="Acidic residues" evidence="16">
    <location>
        <begin position="33"/>
        <end position="43"/>
    </location>
</feature>
<evidence type="ECO:0000313" key="18">
    <source>
        <dbReference type="Proteomes" id="UP000046393"/>
    </source>
</evidence>
<feature type="compositionally biased region" description="Basic and acidic residues" evidence="16">
    <location>
        <begin position="145"/>
        <end position="154"/>
    </location>
</feature>
<comment type="subcellular location">
    <subcellularLocation>
        <location evidence="2">Cytoplasm</location>
    </subcellularLocation>
</comment>
<comment type="similarity">
    <text evidence="3">Belongs to the TRAFAC class translation factor GTPase superfamily. Classic translation factor GTPase family. IF-2 subfamily.</text>
</comment>
<dbReference type="PRINTS" id="PR00315">
    <property type="entry name" value="ELONGATNFCT"/>
</dbReference>
<sequence>MASKKKRGNKKNTDWDDGDQQIERLSNLKLIGSDDEVENDSDEPFSPVQKSKGMAAFNMLAALGSEEESENDIASSDSDVEERVEKKEEVAKETKKKGKGKSDNDNKAKDTTGIKNKEGGKGKGKKGKKGAKNDEDDELDALLADLEKPLEKTSGKNKKKGAAKTETSVAETTTAPNDDQQLQAELKVEGVEEIGVKVKGKETDVSTKKKDKKKKNNGAVKDKEDSSVVSNEVKELDATNESVKLKELEIGQISSLPGEVETPAINEELKEETELSAAEKKKKKKKEKEKEKKAKEGEKKDAKKKKHVDMIKEMLRQRQEEEERIARQQKEEEERLAAIQRAKEEEARLAKEKKEAEKQRRKERDERLKAEGKYLTPAQREKLRRQQALLTNSNFLLPSALRQDGGDSVPAKRPVYGKRKPRKAAQKQDTKGVSNGEVEKSEQALTETNEVKSAVSLSTLSSQDVAASWEDNAESEVADNWEDQADEIIQETASKSLIAEEAVQGTSVVTDESKKVTDSVQLTDKAEIKQGLEVSSEEESSSEEEDDGESSEKETKEQIRENVLERLKKRKEAAEAKRSTDVLRSPVICVLGHVDTGKTKLLDTIRRTNVQDSEAGGITQQIGATQIPALAIKERTKMVKDFNGESMKIPGFLVIDTPGHESFSNLRMRGSSLCDYAILIVDIMHGLEPQTIESLKIILKRGAPFVVALNKIDRLVDYASNPRKDVYQHLKSQSTNTQIHFKELKDSVIVQFAEQGVNVALSNENKDTSEYISMIPISALMGDGIGNLMAHIVNESQSRLASQLAFSEELDCTVMEVKALPGLGTTMDVILTNGTLKVGDVMVLTGVDGAFETQIRELLMPQPLKELRVKNAYVHYQSIKGTQGVKILAKKLEKVLAGFPLYVANREDEIDVLKEDCDKLLSRTLSSIKKKPEGVYVQASTLGSLEALLEFLKTQKIPYSNVNIGPVCKKDVQKAAAMLQHKEEYSCILAFDVPVSREVEQFAASEGVRIFSADIIYHLEENFLAYREELRLKRRQENEHLAIFPCKLSILPECVFNTRNPIVFGVSVKAGQLKRGTPICVPSKQSILLGTVTSIERNHEQVDIARTGDEVCIKIENTTGEAPKLYGRHFNCEDMLVSKISRESIDVCKAYFRDDLSKADWQLVIQLKKVLKIH</sequence>
<dbReference type="InterPro" id="IPR000795">
    <property type="entry name" value="T_Tr_GTP-bd_dom"/>
</dbReference>
<dbReference type="EC" id="3.6.5.3" evidence="4"/>
<keyword evidence="6" id="KW-0963">Cytoplasm</keyword>
<dbReference type="InterPro" id="IPR009000">
    <property type="entry name" value="Transl_B-barrel_sf"/>
</dbReference>
<keyword evidence="11" id="KW-0648">Protein biosynthesis</keyword>
<keyword evidence="12" id="KW-0342">GTP-binding</keyword>
<evidence type="ECO:0000256" key="6">
    <source>
        <dbReference type="ARBA" id="ARBA00022490"/>
    </source>
</evidence>
<name>A0A0N5AD13_9BILA</name>
<evidence type="ECO:0000256" key="9">
    <source>
        <dbReference type="ARBA" id="ARBA00022741"/>
    </source>
</evidence>
<feature type="domain" description="Tr-type G" evidence="17">
    <location>
        <begin position="583"/>
        <end position="804"/>
    </location>
</feature>
<dbReference type="NCBIfam" id="NF003078">
    <property type="entry name" value="PRK04004.1"/>
    <property type="match status" value="1"/>
</dbReference>
<feature type="compositionally biased region" description="Basic and acidic residues" evidence="16">
    <location>
        <begin position="186"/>
        <end position="208"/>
    </location>
</feature>
<dbReference type="AlphaFoldDB" id="A0A0N5AD13"/>
<evidence type="ECO:0000256" key="10">
    <source>
        <dbReference type="ARBA" id="ARBA00022801"/>
    </source>
</evidence>
<dbReference type="GO" id="GO:0003743">
    <property type="term" value="F:translation initiation factor activity"/>
    <property type="evidence" value="ECO:0007669"/>
    <property type="project" value="UniProtKB-KW"/>
</dbReference>
<feature type="region of interest" description="Disordered" evidence="16">
    <location>
        <begin position="527"/>
        <end position="561"/>
    </location>
</feature>
<feature type="compositionally biased region" description="Basic and acidic residues" evidence="16">
    <location>
        <begin position="308"/>
        <end position="372"/>
    </location>
</feature>
<dbReference type="InterPro" id="IPR036925">
    <property type="entry name" value="TIF_IF2_dom3_sf"/>
</dbReference>
<evidence type="ECO:0000256" key="2">
    <source>
        <dbReference type="ARBA" id="ARBA00004496"/>
    </source>
</evidence>
<dbReference type="FunFam" id="3.40.50.10050:FF:000002">
    <property type="entry name" value="Eukaryotic translation initiation factor 5B"/>
    <property type="match status" value="1"/>
</dbReference>
<dbReference type="PANTHER" id="PTHR43381">
    <property type="entry name" value="TRANSLATION INITIATION FACTOR IF-2-RELATED"/>
    <property type="match status" value="1"/>
</dbReference>
<dbReference type="InterPro" id="IPR023115">
    <property type="entry name" value="TIF_IF2_dom3"/>
</dbReference>
<feature type="compositionally biased region" description="Polar residues" evidence="16">
    <location>
        <begin position="455"/>
        <end position="465"/>
    </location>
</feature>
<evidence type="ECO:0000256" key="7">
    <source>
        <dbReference type="ARBA" id="ARBA00022540"/>
    </source>
</evidence>
<dbReference type="InterPro" id="IPR005225">
    <property type="entry name" value="Small_GTP-bd"/>
</dbReference>
<dbReference type="CDD" id="cd16266">
    <property type="entry name" value="IF2_aeIF5B_IV"/>
    <property type="match status" value="1"/>
</dbReference>
<evidence type="ECO:0000256" key="11">
    <source>
        <dbReference type="ARBA" id="ARBA00022917"/>
    </source>
</evidence>
<dbReference type="CDD" id="cd22249">
    <property type="entry name" value="UDM1_RNF168_RNF169-like"/>
    <property type="match status" value="1"/>
</dbReference>
<dbReference type="NCBIfam" id="TIGR00231">
    <property type="entry name" value="small_GTP"/>
    <property type="match status" value="1"/>
</dbReference>
<feature type="compositionally biased region" description="Basic and acidic residues" evidence="16">
    <location>
        <begin position="81"/>
        <end position="93"/>
    </location>
</feature>
<feature type="compositionally biased region" description="Basic and acidic residues" evidence="16">
    <location>
        <begin position="550"/>
        <end position="561"/>
    </location>
</feature>
<dbReference type="GO" id="GO:0046872">
    <property type="term" value="F:metal ion binding"/>
    <property type="evidence" value="ECO:0007669"/>
    <property type="project" value="UniProtKB-KW"/>
</dbReference>
<dbReference type="Pfam" id="PF00009">
    <property type="entry name" value="GTP_EFTU"/>
    <property type="match status" value="1"/>
</dbReference>
<evidence type="ECO:0000256" key="4">
    <source>
        <dbReference type="ARBA" id="ARBA00011986"/>
    </source>
</evidence>
<feature type="compositionally biased region" description="Acidic residues" evidence="16">
    <location>
        <begin position="535"/>
        <end position="549"/>
    </location>
</feature>
<keyword evidence="7" id="KW-0396">Initiation factor</keyword>